<dbReference type="EMBL" id="CABVQD010000036">
    <property type="protein sequence ID" value="VWC34572.1"/>
    <property type="molecule type" value="Genomic_DNA"/>
</dbReference>
<evidence type="ECO:0000256" key="1">
    <source>
        <dbReference type="SAM" id="SignalP"/>
    </source>
</evidence>
<protein>
    <recommendedName>
        <fullName evidence="4">Lipoprotein</fullName>
    </recommendedName>
</protein>
<accession>A0A6J5ESY2</accession>
<name>A0A6J5ESY2_9BURK</name>
<evidence type="ECO:0000313" key="3">
    <source>
        <dbReference type="Proteomes" id="UP000494330"/>
    </source>
</evidence>
<dbReference type="AlphaFoldDB" id="A0A6J5ESY2"/>
<proteinExistence type="predicted"/>
<sequence>MLHTVRTSVFVPALLLAVPAWAATPADNVAWSVRPVQTAVTSSACSAYSGRVISNGEPLSTGTVLKALGTSLAATLLGAATGGYQGAVSNPCAPPGL</sequence>
<feature type="signal peptide" evidence="1">
    <location>
        <begin position="1"/>
        <end position="22"/>
    </location>
</feature>
<reference evidence="2 3" key="1">
    <citation type="submission" date="2019-09" db="EMBL/GenBank/DDBJ databases">
        <authorList>
            <person name="Depoorter E."/>
        </authorList>
    </citation>
    <scope>NUCLEOTIDE SEQUENCE [LARGE SCALE GENOMIC DNA]</scope>
    <source>
        <strain evidence="2">LMG 30113</strain>
    </source>
</reference>
<evidence type="ECO:0008006" key="4">
    <source>
        <dbReference type="Google" id="ProtNLM"/>
    </source>
</evidence>
<evidence type="ECO:0000313" key="2">
    <source>
        <dbReference type="EMBL" id="VWC34572.1"/>
    </source>
</evidence>
<feature type="chain" id="PRO_5044425732" description="Lipoprotein" evidence="1">
    <location>
        <begin position="23"/>
        <end position="97"/>
    </location>
</feature>
<keyword evidence="1" id="KW-0732">Signal</keyword>
<organism evidence="2 3">
    <name type="scientific">Burkholderia paludis</name>
    <dbReference type="NCBI Taxonomy" id="1506587"/>
    <lineage>
        <taxon>Bacteria</taxon>
        <taxon>Pseudomonadati</taxon>
        <taxon>Pseudomonadota</taxon>
        <taxon>Betaproteobacteria</taxon>
        <taxon>Burkholderiales</taxon>
        <taxon>Burkholderiaceae</taxon>
        <taxon>Burkholderia</taxon>
        <taxon>Burkholderia cepacia complex</taxon>
    </lineage>
</organism>
<keyword evidence="3" id="KW-1185">Reference proteome</keyword>
<gene>
    <name evidence="2" type="ORF">BPA30113_06499</name>
</gene>
<dbReference type="Proteomes" id="UP000494330">
    <property type="component" value="Unassembled WGS sequence"/>
</dbReference>